<sequence length="291" mass="32926">MDHFDRDALATFLRHRRALVKPADVGLEAGPRRRTPGLRRQELAELAGMSVDYYVRLEQGRGPRPSTQMLTAIGRALQLSDAERDYMHHLAGTTRTPRMEPGSEVRSGVLHLIESLDDTPVLVCNARYDVLAWNRMATALLGDFAAQAPAERNIIWRFFTDPDARARHDEAGAAQFARESVADLRAAKARYPNDERLTSLIRRLSDASVEFRDLWDQIDVETRRSTRKRLHHPYIGWINLNCDALHDPGNDHWIILYTAPAGTSDREALRLLNVIGSQDLAPRQQPERPAG</sequence>
<accession>A0A4R8A3G7</accession>
<keyword evidence="3" id="KW-1185">Reference proteome</keyword>
<dbReference type="Pfam" id="PF17765">
    <property type="entry name" value="MLTR_LBD"/>
    <property type="match status" value="1"/>
</dbReference>
<dbReference type="PANTHER" id="PTHR35010">
    <property type="entry name" value="BLL4672 PROTEIN-RELATED"/>
    <property type="match status" value="1"/>
</dbReference>
<dbReference type="Gene3D" id="1.10.260.40">
    <property type="entry name" value="lambda repressor-like DNA-binding domains"/>
    <property type="match status" value="1"/>
</dbReference>
<dbReference type="PROSITE" id="PS50943">
    <property type="entry name" value="HTH_CROC1"/>
    <property type="match status" value="1"/>
</dbReference>
<evidence type="ECO:0000313" key="3">
    <source>
        <dbReference type="Proteomes" id="UP000295447"/>
    </source>
</evidence>
<dbReference type="OrthoDB" id="3212310at2"/>
<dbReference type="SUPFAM" id="SSF47413">
    <property type="entry name" value="lambda repressor-like DNA-binding domains"/>
    <property type="match status" value="1"/>
</dbReference>
<gene>
    <name evidence="2" type="ORF">EV650_3048</name>
</gene>
<dbReference type="Gene3D" id="3.30.450.180">
    <property type="match status" value="1"/>
</dbReference>
<dbReference type="Proteomes" id="UP000295447">
    <property type="component" value="Unassembled WGS sequence"/>
</dbReference>
<dbReference type="Pfam" id="PF13560">
    <property type="entry name" value="HTH_31"/>
    <property type="match status" value="1"/>
</dbReference>
<dbReference type="RefSeq" id="WP_134119376.1">
    <property type="nucleotide sequence ID" value="NZ_SODF01000001.1"/>
</dbReference>
<dbReference type="InterPro" id="IPR041413">
    <property type="entry name" value="MLTR_LBD"/>
</dbReference>
<proteinExistence type="predicted"/>
<feature type="domain" description="HTH cro/C1-type" evidence="1">
    <location>
        <begin position="37"/>
        <end position="84"/>
    </location>
</feature>
<comment type="caution">
    <text evidence="2">The sequence shown here is derived from an EMBL/GenBank/DDBJ whole genome shotgun (WGS) entry which is preliminary data.</text>
</comment>
<dbReference type="PANTHER" id="PTHR35010:SF2">
    <property type="entry name" value="BLL4672 PROTEIN"/>
    <property type="match status" value="1"/>
</dbReference>
<dbReference type="GO" id="GO:0003677">
    <property type="term" value="F:DNA binding"/>
    <property type="evidence" value="ECO:0007669"/>
    <property type="project" value="InterPro"/>
</dbReference>
<dbReference type="InterPro" id="IPR010982">
    <property type="entry name" value="Lambda_DNA-bd_dom_sf"/>
</dbReference>
<dbReference type="AlphaFoldDB" id="A0A4R8A3G7"/>
<dbReference type="SMART" id="SM00530">
    <property type="entry name" value="HTH_XRE"/>
    <property type="match status" value="1"/>
</dbReference>
<dbReference type="CDD" id="cd00093">
    <property type="entry name" value="HTH_XRE"/>
    <property type="match status" value="1"/>
</dbReference>
<protein>
    <submittedName>
        <fullName evidence="2">Helix-turn-helix protein</fullName>
    </submittedName>
</protein>
<dbReference type="EMBL" id="SODF01000001">
    <property type="protein sequence ID" value="TDW24181.1"/>
    <property type="molecule type" value="Genomic_DNA"/>
</dbReference>
<name>A0A4R8A3G7_9ACTN</name>
<reference evidence="2 3" key="1">
    <citation type="submission" date="2019-03" db="EMBL/GenBank/DDBJ databases">
        <title>Genomic Encyclopedia of Type Strains, Phase III (KMG-III): the genomes of soil and plant-associated and newly described type strains.</title>
        <authorList>
            <person name="Whitman W."/>
        </authorList>
    </citation>
    <scope>NUCLEOTIDE SEQUENCE [LARGE SCALE GENOMIC DNA]</scope>
    <source>
        <strain evidence="2 3">VKM Ac-2570</strain>
    </source>
</reference>
<evidence type="ECO:0000259" key="1">
    <source>
        <dbReference type="PROSITE" id="PS50943"/>
    </source>
</evidence>
<organism evidence="2 3">
    <name type="scientific">Kribbella kalugense</name>
    <dbReference type="NCBI Taxonomy" id="2512221"/>
    <lineage>
        <taxon>Bacteria</taxon>
        <taxon>Bacillati</taxon>
        <taxon>Actinomycetota</taxon>
        <taxon>Actinomycetes</taxon>
        <taxon>Propionibacteriales</taxon>
        <taxon>Kribbellaceae</taxon>
        <taxon>Kribbella</taxon>
    </lineage>
</organism>
<evidence type="ECO:0000313" key="2">
    <source>
        <dbReference type="EMBL" id="TDW24181.1"/>
    </source>
</evidence>
<dbReference type="InterPro" id="IPR001387">
    <property type="entry name" value="Cro/C1-type_HTH"/>
</dbReference>